<accession>A0A923FN76</accession>
<comment type="similarity">
    <text evidence="1">Belongs to the LysR transcriptional regulatory family.</text>
</comment>
<dbReference type="Pfam" id="PF00126">
    <property type="entry name" value="HTH_1"/>
    <property type="match status" value="1"/>
</dbReference>
<evidence type="ECO:0000313" key="8">
    <source>
        <dbReference type="Proteomes" id="UP000659438"/>
    </source>
</evidence>
<dbReference type="InterPro" id="IPR005119">
    <property type="entry name" value="LysR_subst-bd"/>
</dbReference>
<dbReference type="Gene3D" id="1.10.10.10">
    <property type="entry name" value="Winged helix-like DNA-binding domain superfamily/Winged helix DNA-binding domain"/>
    <property type="match status" value="1"/>
</dbReference>
<gene>
    <name evidence="7" type="ORF">HU742_010715</name>
    <name evidence="6" type="ORF">HU742_02970</name>
</gene>
<dbReference type="InterPro" id="IPR036388">
    <property type="entry name" value="WH-like_DNA-bd_sf"/>
</dbReference>
<evidence type="ECO:0000313" key="7">
    <source>
        <dbReference type="EMBL" id="MBV4551605.1"/>
    </source>
</evidence>
<protein>
    <submittedName>
        <fullName evidence="6">LysR family transcriptional regulator</fullName>
    </submittedName>
</protein>
<dbReference type="GO" id="GO:0003700">
    <property type="term" value="F:DNA-binding transcription factor activity"/>
    <property type="evidence" value="ECO:0007669"/>
    <property type="project" value="InterPro"/>
</dbReference>
<evidence type="ECO:0000256" key="1">
    <source>
        <dbReference type="ARBA" id="ARBA00009437"/>
    </source>
</evidence>
<keyword evidence="4" id="KW-0804">Transcription</keyword>
<dbReference type="RefSeq" id="WP_186642470.1">
    <property type="nucleotide sequence ID" value="NZ_JABWQX020000001.1"/>
</dbReference>
<reference evidence="6 8" key="1">
    <citation type="journal article" date="2020" name="Microorganisms">
        <title>Reliable Identification of Environmental Pseudomonas Isolates Using the rpoD Gene.</title>
        <authorList>
            <consortium name="The Broad Institute Genome Sequencing Platform"/>
            <person name="Girard L."/>
            <person name="Lood C."/>
            <person name="Rokni-Zadeh H."/>
            <person name="van Noort V."/>
            <person name="Lavigne R."/>
            <person name="De Mot R."/>
        </authorList>
    </citation>
    <scope>NUCLEOTIDE SEQUENCE</scope>
    <source>
        <strain evidence="6 8">SWRI102</strain>
    </source>
</reference>
<evidence type="ECO:0000313" key="6">
    <source>
        <dbReference type="EMBL" id="MBC3394151.1"/>
    </source>
</evidence>
<dbReference type="PANTHER" id="PTHR30537">
    <property type="entry name" value="HTH-TYPE TRANSCRIPTIONAL REGULATOR"/>
    <property type="match status" value="1"/>
</dbReference>
<evidence type="ECO:0000259" key="5">
    <source>
        <dbReference type="PROSITE" id="PS50931"/>
    </source>
</evidence>
<feature type="domain" description="HTH lysR-type" evidence="5">
    <location>
        <begin position="4"/>
        <end position="61"/>
    </location>
</feature>
<dbReference type="Proteomes" id="UP000659438">
    <property type="component" value="Unassembled WGS sequence"/>
</dbReference>
<dbReference type="CDD" id="cd08432">
    <property type="entry name" value="PBP2_GcdR_TrpI_HvrB_AmpR_like"/>
    <property type="match status" value="1"/>
</dbReference>
<organism evidence="6">
    <name type="scientific">Pseudomonas marvdashtae</name>
    <dbReference type="NCBI Taxonomy" id="2745500"/>
    <lineage>
        <taxon>Bacteria</taxon>
        <taxon>Pseudomonadati</taxon>
        <taxon>Pseudomonadota</taxon>
        <taxon>Gammaproteobacteria</taxon>
        <taxon>Pseudomonadales</taxon>
        <taxon>Pseudomonadaceae</taxon>
        <taxon>Pseudomonas</taxon>
    </lineage>
</organism>
<keyword evidence="3" id="KW-0238">DNA-binding</keyword>
<dbReference type="PROSITE" id="PS50931">
    <property type="entry name" value="HTH_LYSR"/>
    <property type="match status" value="1"/>
</dbReference>
<evidence type="ECO:0000256" key="3">
    <source>
        <dbReference type="ARBA" id="ARBA00023125"/>
    </source>
</evidence>
<comment type="caution">
    <text evidence="6">The sequence shown here is derived from an EMBL/GenBank/DDBJ whole genome shotgun (WGS) entry which is preliminary data.</text>
</comment>
<dbReference type="EMBL" id="JABWQX020000001">
    <property type="protein sequence ID" value="MBV4551605.1"/>
    <property type="molecule type" value="Genomic_DNA"/>
</dbReference>
<dbReference type="InterPro" id="IPR000847">
    <property type="entry name" value="LysR_HTH_N"/>
</dbReference>
<dbReference type="InterPro" id="IPR036390">
    <property type="entry name" value="WH_DNA-bd_sf"/>
</dbReference>
<evidence type="ECO:0000256" key="2">
    <source>
        <dbReference type="ARBA" id="ARBA00023015"/>
    </source>
</evidence>
<dbReference type="GO" id="GO:0043565">
    <property type="term" value="F:sequence-specific DNA binding"/>
    <property type="evidence" value="ECO:0007669"/>
    <property type="project" value="TreeGrafter"/>
</dbReference>
<dbReference type="Gene3D" id="3.40.190.10">
    <property type="entry name" value="Periplasmic binding protein-like II"/>
    <property type="match status" value="2"/>
</dbReference>
<proteinExistence type="inferred from homology"/>
<sequence length="298" mass="32888">MTLPPLHSFKVFESVARLGSLAAAAVELHVTVGAVSQQVKALQASLGVELFEKRGRQLVLTTNGRQLQKRVANAMGEISDAVDALRSGSTDEPVQIEITLSIPPAEGVDWLTTPLLRFMEASRSVRVSVITAAGMPQVDWRRADVAVVYGTPPWPGLWWRLLHGIRMTPVCSPQYLRGPQAIHEVADLARHRLLHEDDGSQWKQWLIEAGFSRGGVEDIHFEDFAMVLQAARDGFGVALSDELVSARDLDQGRLVRPLPISVPAVHNYYVACSEATRERPEIRAFIDWLLTTSGQSDQ</sequence>
<dbReference type="AlphaFoldDB" id="A0A923FN76"/>
<dbReference type="Pfam" id="PF03466">
    <property type="entry name" value="LysR_substrate"/>
    <property type="match status" value="1"/>
</dbReference>
<dbReference type="FunFam" id="3.40.190.10:FF:000017">
    <property type="entry name" value="Glycine cleavage system transcriptional activator"/>
    <property type="match status" value="1"/>
</dbReference>
<name>A0A923FN76_9PSED</name>
<evidence type="ECO:0000256" key="4">
    <source>
        <dbReference type="ARBA" id="ARBA00023163"/>
    </source>
</evidence>
<keyword evidence="2" id="KW-0805">Transcription regulation</keyword>
<dbReference type="GO" id="GO:0006351">
    <property type="term" value="P:DNA-templated transcription"/>
    <property type="evidence" value="ECO:0007669"/>
    <property type="project" value="TreeGrafter"/>
</dbReference>
<dbReference type="SUPFAM" id="SSF46785">
    <property type="entry name" value="Winged helix' DNA-binding domain"/>
    <property type="match status" value="1"/>
</dbReference>
<keyword evidence="8" id="KW-1185">Reference proteome</keyword>
<reference evidence="7" key="3">
    <citation type="submission" date="2021-06" db="EMBL/GenBank/DDBJ databases">
        <title>Updating the genus Pseudomonas: Description of 43 new species and partition of the Pseudomonas putida group.</title>
        <authorList>
            <person name="Girard L."/>
            <person name="Lood C."/>
            <person name="Vandamme P."/>
            <person name="Rokni-Zadeh H."/>
            <person name="Van Noort V."/>
            <person name="Hofte M."/>
            <person name="Lavigne R."/>
            <person name="De Mot R."/>
        </authorList>
    </citation>
    <scope>NUCLEOTIDE SEQUENCE</scope>
    <source>
        <strain evidence="7">SWRI102</strain>
    </source>
</reference>
<reference evidence="6" key="2">
    <citation type="submission" date="2020-07" db="EMBL/GenBank/DDBJ databases">
        <authorList>
            <person name="Lood C."/>
            <person name="Girard L."/>
        </authorList>
    </citation>
    <scope>NUCLEOTIDE SEQUENCE</scope>
    <source>
        <strain evidence="6">SWRI102</strain>
    </source>
</reference>
<dbReference type="SUPFAM" id="SSF53850">
    <property type="entry name" value="Periplasmic binding protein-like II"/>
    <property type="match status" value="1"/>
</dbReference>
<dbReference type="EMBL" id="JABWQX010000001">
    <property type="protein sequence ID" value="MBC3394151.1"/>
    <property type="molecule type" value="Genomic_DNA"/>
</dbReference>
<dbReference type="PANTHER" id="PTHR30537:SF74">
    <property type="entry name" value="HTH-TYPE TRANSCRIPTIONAL REGULATOR TRPI"/>
    <property type="match status" value="1"/>
</dbReference>
<dbReference type="InterPro" id="IPR058163">
    <property type="entry name" value="LysR-type_TF_proteobact-type"/>
</dbReference>